<dbReference type="HOGENOM" id="CLU_3103644_0_0_12"/>
<reference evidence="1 2" key="1">
    <citation type="journal article" date="2015" name="Stand. Genomic Sci.">
        <title>Complete genome sequence and description of Salinispira pacifica gen. nov., sp. nov., a novel spirochaete isolated form a hypersaline microbial mat.</title>
        <authorList>
            <person name="Ben Hania W."/>
            <person name="Joseph M."/>
            <person name="Schumann P."/>
            <person name="Bunk B."/>
            <person name="Fiebig A."/>
            <person name="Sproer C."/>
            <person name="Klenk H.P."/>
            <person name="Fardeau M.L."/>
            <person name="Spring S."/>
        </authorList>
    </citation>
    <scope>NUCLEOTIDE SEQUENCE [LARGE SCALE GENOMIC DNA]</scope>
    <source>
        <strain evidence="1 2">L21-RPul-D2</strain>
    </source>
</reference>
<evidence type="ECO:0000313" key="2">
    <source>
        <dbReference type="Proteomes" id="UP000018680"/>
    </source>
</evidence>
<sequence>MRDFHQYMGKCAYGKEQYRYGSRHKLEDDFREAQILSFSAASPIQKLREFP</sequence>
<accession>V5WNJ0</accession>
<evidence type="ECO:0000313" key="1">
    <source>
        <dbReference type="EMBL" id="AHC16576.1"/>
    </source>
</evidence>
<dbReference type="AlphaFoldDB" id="V5WNJ0"/>
<protein>
    <submittedName>
        <fullName evidence="1">Uncharacterized protein</fullName>
    </submittedName>
</protein>
<organism evidence="1 2">
    <name type="scientific">Salinispira pacifica</name>
    <dbReference type="NCBI Taxonomy" id="1307761"/>
    <lineage>
        <taxon>Bacteria</taxon>
        <taxon>Pseudomonadati</taxon>
        <taxon>Spirochaetota</taxon>
        <taxon>Spirochaetia</taxon>
        <taxon>Spirochaetales</taxon>
        <taxon>Spirochaetaceae</taxon>
        <taxon>Salinispira</taxon>
    </lineage>
</organism>
<dbReference type="KEGG" id="slr:L21SP2_3236"/>
<proteinExistence type="predicted"/>
<dbReference type="EMBL" id="CP006939">
    <property type="protein sequence ID" value="AHC16576.1"/>
    <property type="molecule type" value="Genomic_DNA"/>
</dbReference>
<name>V5WNJ0_9SPIO</name>
<dbReference type="STRING" id="1307761.L21SP2_3236"/>
<gene>
    <name evidence="1" type="ORF">L21SP2_3236</name>
</gene>
<dbReference type="Proteomes" id="UP000018680">
    <property type="component" value="Chromosome"/>
</dbReference>
<keyword evidence="2" id="KW-1185">Reference proteome</keyword>